<organism evidence="9 10">
    <name type="scientific">Mycolicibacter senuensis</name>
    <dbReference type="NCBI Taxonomy" id="386913"/>
    <lineage>
        <taxon>Bacteria</taxon>
        <taxon>Bacillati</taxon>
        <taxon>Actinomycetota</taxon>
        <taxon>Actinomycetes</taxon>
        <taxon>Mycobacteriales</taxon>
        <taxon>Mycobacteriaceae</taxon>
        <taxon>Mycolicibacter</taxon>
    </lineage>
</organism>
<dbReference type="EC" id="2.7.11.1" evidence="1"/>
<dbReference type="InterPro" id="IPR011009">
    <property type="entry name" value="Kinase-like_dom_sf"/>
</dbReference>
<dbReference type="AlphaFoldDB" id="A0A7I9XJ36"/>
<keyword evidence="2" id="KW-0723">Serine/threonine-protein kinase</keyword>
<evidence type="ECO:0000256" key="1">
    <source>
        <dbReference type="ARBA" id="ARBA00012513"/>
    </source>
</evidence>
<dbReference type="PANTHER" id="PTHR43289">
    <property type="entry name" value="MITOGEN-ACTIVATED PROTEIN KINASE KINASE KINASE 20-RELATED"/>
    <property type="match status" value="1"/>
</dbReference>
<dbReference type="Gene3D" id="3.30.200.20">
    <property type="entry name" value="Phosphorylase Kinase, domain 1"/>
    <property type="match status" value="1"/>
</dbReference>
<feature type="compositionally biased region" description="Low complexity" evidence="7">
    <location>
        <begin position="339"/>
        <end position="351"/>
    </location>
</feature>
<proteinExistence type="predicted"/>
<dbReference type="EMBL" id="BLKV01000001">
    <property type="protein sequence ID" value="GFG69981.1"/>
    <property type="molecule type" value="Genomic_DNA"/>
</dbReference>
<accession>A0A7I9XJ36</accession>
<keyword evidence="3" id="KW-0808">Transferase</keyword>
<keyword evidence="10" id="KW-1185">Reference proteome</keyword>
<reference evidence="9 10" key="1">
    <citation type="journal article" date="2019" name="Emerg. Microbes Infect.">
        <title>Comprehensive subspecies identification of 175 nontuberculous mycobacteria species based on 7547 genomic profiles.</title>
        <authorList>
            <person name="Matsumoto Y."/>
            <person name="Kinjo T."/>
            <person name="Motooka D."/>
            <person name="Nabeya D."/>
            <person name="Jung N."/>
            <person name="Uechi K."/>
            <person name="Horii T."/>
            <person name="Iida T."/>
            <person name="Fujita J."/>
            <person name="Nakamura S."/>
        </authorList>
    </citation>
    <scope>NUCLEOTIDE SEQUENCE [LARGE SCALE GENOMIC DNA]</scope>
    <source>
        <strain evidence="9 10">JCM 16017</strain>
    </source>
</reference>
<name>A0A7I9XJ36_9MYCO</name>
<evidence type="ECO:0000256" key="2">
    <source>
        <dbReference type="ARBA" id="ARBA00022527"/>
    </source>
</evidence>
<gene>
    <name evidence="9" type="ORF">MSEN_17010</name>
</gene>
<dbReference type="Pfam" id="PF00069">
    <property type="entry name" value="Pkinase"/>
    <property type="match status" value="1"/>
</dbReference>
<dbReference type="SUPFAM" id="SSF56112">
    <property type="entry name" value="Protein kinase-like (PK-like)"/>
    <property type="match status" value="1"/>
</dbReference>
<keyword evidence="4" id="KW-0547">Nucleotide-binding</keyword>
<dbReference type="GO" id="GO:0004674">
    <property type="term" value="F:protein serine/threonine kinase activity"/>
    <property type="evidence" value="ECO:0007669"/>
    <property type="project" value="UniProtKB-KW"/>
</dbReference>
<feature type="domain" description="Protein kinase" evidence="8">
    <location>
        <begin position="17"/>
        <end position="285"/>
    </location>
</feature>
<keyword evidence="5" id="KW-0418">Kinase</keyword>
<evidence type="ECO:0000256" key="6">
    <source>
        <dbReference type="ARBA" id="ARBA00022840"/>
    </source>
</evidence>
<evidence type="ECO:0000256" key="4">
    <source>
        <dbReference type="ARBA" id="ARBA00022741"/>
    </source>
</evidence>
<comment type="caution">
    <text evidence="9">The sequence shown here is derived from an EMBL/GenBank/DDBJ whole genome shotgun (WGS) entry which is preliminary data.</text>
</comment>
<sequence length="618" mass="64913">MGETAPGSRAGSRVGRYLLKRLLGHGPTGEVYEAVDTQKDRPAAVKLLAPALGRDPAFREWLQREALTVGRVQEPHVVPVRDYGELDGEVFIDMPLVHGGDLSALLRRTGVLPPSRAVNIVWQAASALDAAHAAGVIHRGIKPRNILLTGDDFVYLVDFGIAGAPGADAADAEHAGARWKYSAPELFSGGDFGPGVDVYSLACVLYQCLTGSPPYRADSVKMLANAHVSKPIPRPSQAGSTIPSTFDAVIAKGMAKDARERYGSAAELATAAYQALSAPDQHRTLQIYEASQQATPPLIEQPTSSTPPAVPSAQPRAAEQPNPPAPASPAGPMPPAPPVSQAAAQPAEAPAPASPTRPPTTPPPTTPSPATPSPATPPVPPEPEPAPAPEPASTPGQPAIPRIATPDHDWFSSPRRVPAYRDPDKRKKLLRLAAALAVVVGMITWLTNRSGSDDFAADSDLPESAAAASEPASPVSSAEARARLLKLLPRGYPQDACTSTTPMGGAIAEVTCGRNVDVDGPFSATYSLFPNAGTLRLSFDNTVQATNVVTCPGRIQSPGAWHRTATPDKPSGMLLCGTRQGSPTLVWTNDADLMMAALRTEHSTPSLEQFYSWWSSHS</sequence>
<evidence type="ECO:0000259" key="8">
    <source>
        <dbReference type="PROSITE" id="PS50011"/>
    </source>
</evidence>
<keyword evidence="6" id="KW-0067">ATP-binding</keyword>
<feature type="compositionally biased region" description="Low complexity" evidence="7">
    <location>
        <begin position="462"/>
        <end position="477"/>
    </location>
</feature>
<feature type="region of interest" description="Disordered" evidence="7">
    <location>
        <begin position="297"/>
        <end position="420"/>
    </location>
</feature>
<evidence type="ECO:0000256" key="5">
    <source>
        <dbReference type="ARBA" id="ARBA00022777"/>
    </source>
</evidence>
<evidence type="ECO:0000256" key="7">
    <source>
        <dbReference type="SAM" id="MobiDB-lite"/>
    </source>
</evidence>
<feature type="compositionally biased region" description="Low complexity" evidence="7">
    <location>
        <begin position="301"/>
        <end position="320"/>
    </location>
</feature>
<dbReference type="Proteomes" id="UP000465263">
    <property type="component" value="Unassembled WGS sequence"/>
</dbReference>
<dbReference type="CDD" id="cd14014">
    <property type="entry name" value="STKc_PknB_like"/>
    <property type="match status" value="1"/>
</dbReference>
<dbReference type="PROSITE" id="PS50011">
    <property type="entry name" value="PROTEIN_KINASE_DOM"/>
    <property type="match status" value="1"/>
</dbReference>
<evidence type="ECO:0000313" key="9">
    <source>
        <dbReference type="EMBL" id="GFG69981.1"/>
    </source>
</evidence>
<dbReference type="Gene3D" id="1.10.510.10">
    <property type="entry name" value="Transferase(Phosphotransferase) domain 1"/>
    <property type="match status" value="1"/>
</dbReference>
<evidence type="ECO:0000313" key="10">
    <source>
        <dbReference type="Proteomes" id="UP000465263"/>
    </source>
</evidence>
<dbReference type="PANTHER" id="PTHR43289:SF6">
    <property type="entry name" value="SERINE_THREONINE-PROTEIN KINASE NEKL-3"/>
    <property type="match status" value="1"/>
</dbReference>
<protein>
    <recommendedName>
        <fullName evidence="1">non-specific serine/threonine protein kinase</fullName>
        <ecNumber evidence="1">2.7.11.1</ecNumber>
    </recommendedName>
</protein>
<feature type="compositionally biased region" description="Pro residues" evidence="7">
    <location>
        <begin position="321"/>
        <end position="338"/>
    </location>
</feature>
<dbReference type="RefSeq" id="WP_163705355.1">
    <property type="nucleotide sequence ID" value="NZ_BLKV01000001.1"/>
</dbReference>
<feature type="compositionally biased region" description="Pro residues" evidence="7">
    <location>
        <begin position="352"/>
        <end position="392"/>
    </location>
</feature>
<dbReference type="InterPro" id="IPR000719">
    <property type="entry name" value="Prot_kinase_dom"/>
</dbReference>
<feature type="region of interest" description="Disordered" evidence="7">
    <location>
        <begin position="457"/>
        <end position="477"/>
    </location>
</feature>
<evidence type="ECO:0000256" key="3">
    <source>
        <dbReference type="ARBA" id="ARBA00022679"/>
    </source>
</evidence>
<dbReference type="GO" id="GO:0005524">
    <property type="term" value="F:ATP binding"/>
    <property type="evidence" value="ECO:0007669"/>
    <property type="project" value="UniProtKB-KW"/>
</dbReference>